<keyword evidence="8" id="KW-0732">Signal</keyword>
<feature type="domain" description="Peptidase M48" evidence="9">
    <location>
        <begin position="35"/>
        <end position="227"/>
    </location>
</feature>
<dbReference type="GO" id="GO:0004222">
    <property type="term" value="F:metalloendopeptidase activity"/>
    <property type="evidence" value="ECO:0007669"/>
    <property type="project" value="InterPro"/>
</dbReference>
<dbReference type="Pfam" id="PF13432">
    <property type="entry name" value="TPR_16"/>
    <property type="match status" value="1"/>
</dbReference>
<evidence type="ECO:0000313" key="11">
    <source>
        <dbReference type="Proteomes" id="UP000278222"/>
    </source>
</evidence>
<dbReference type="Gene3D" id="1.25.40.10">
    <property type="entry name" value="Tetratricopeptide repeat domain"/>
    <property type="match status" value="1"/>
</dbReference>
<dbReference type="GO" id="GO:0016020">
    <property type="term" value="C:membrane"/>
    <property type="evidence" value="ECO:0007669"/>
    <property type="project" value="TreeGrafter"/>
</dbReference>
<dbReference type="GO" id="GO:0046872">
    <property type="term" value="F:metal ion binding"/>
    <property type="evidence" value="ECO:0007669"/>
    <property type="project" value="UniProtKB-KW"/>
</dbReference>
<name>A0A3N1LX18_9PROT</name>
<dbReference type="Gene3D" id="3.30.2010.10">
    <property type="entry name" value="Metalloproteases ('zincins'), catalytic domain"/>
    <property type="match status" value="1"/>
</dbReference>
<keyword evidence="6" id="KW-0482">Metalloprotease</keyword>
<dbReference type="EMBL" id="RJKX01000013">
    <property type="protein sequence ID" value="ROP99733.1"/>
    <property type="molecule type" value="Genomic_DNA"/>
</dbReference>
<comment type="caution">
    <text evidence="10">The sequence shown here is derived from an EMBL/GenBank/DDBJ whole genome shotgun (WGS) entry which is preliminary data.</text>
</comment>
<feature type="signal peptide" evidence="8">
    <location>
        <begin position="1"/>
        <end position="26"/>
    </location>
</feature>
<dbReference type="CDD" id="cd07324">
    <property type="entry name" value="M48C_Oma1-like"/>
    <property type="match status" value="1"/>
</dbReference>
<sequence>MISRSSIRRLTAGLIACLMAMEPAMAQNRTSLIRDAEIEATVRAYAAPLFSVASLDPDAVQVYLVNDQRINAFVAGGQRLFLNTGLILQAKTPNQLSGVIAHETGHIAGGHLARIQDALSTATTTAIVSMLLGIAAAALAGDGKAAGAAIVGGTSLAQRNLLYYNRGQESSADQAGFSYLERTGQSARGMLEFFEILERQELLAAIRQDPYMRSHPLTRERMDAVRAHVQRSKYKDAVDPPELLLRHARMLAKLRGFLQSPSETLRQYPQSDQSMPARYARAIAYYRIPDLKRALPEIDRLLADFPADPFFHELKGQVLFENSRVAEAEAPYREALRLAPGEALLRYGLAQVLLERNDQSAATEARALLNEAVRHETRNPSFWRLLAIAYGREGNLGMTALSLAEQASASGNHRRTVEQSNRALGILPRGSPGWLRADDLRDEGRRGVKKDREDGRDRDKEEE</sequence>
<dbReference type="SUPFAM" id="SSF48452">
    <property type="entry name" value="TPR-like"/>
    <property type="match status" value="1"/>
</dbReference>
<proteinExistence type="predicted"/>
<evidence type="ECO:0000256" key="3">
    <source>
        <dbReference type="ARBA" id="ARBA00022723"/>
    </source>
</evidence>
<dbReference type="PANTHER" id="PTHR22726:SF1">
    <property type="entry name" value="METALLOENDOPEPTIDASE OMA1, MITOCHONDRIAL"/>
    <property type="match status" value="1"/>
</dbReference>
<keyword evidence="5" id="KW-0862">Zinc</keyword>
<accession>A0A3N1LX18</accession>
<feature type="compositionally biased region" description="Basic and acidic residues" evidence="7">
    <location>
        <begin position="436"/>
        <end position="463"/>
    </location>
</feature>
<organism evidence="10 11">
    <name type="scientific">Stella humosa</name>
    <dbReference type="NCBI Taxonomy" id="94"/>
    <lineage>
        <taxon>Bacteria</taxon>
        <taxon>Pseudomonadati</taxon>
        <taxon>Pseudomonadota</taxon>
        <taxon>Alphaproteobacteria</taxon>
        <taxon>Rhodospirillales</taxon>
        <taxon>Stellaceae</taxon>
        <taxon>Stella</taxon>
    </lineage>
</organism>
<feature type="chain" id="PRO_5018305176" evidence="8">
    <location>
        <begin position="27"/>
        <end position="463"/>
    </location>
</feature>
<evidence type="ECO:0000313" key="10">
    <source>
        <dbReference type="EMBL" id="ROP99733.1"/>
    </source>
</evidence>
<evidence type="ECO:0000256" key="7">
    <source>
        <dbReference type="SAM" id="MobiDB-lite"/>
    </source>
</evidence>
<gene>
    <name evidence="10" type="ORF">EDC65_1519</name>
</gene>
<dbReference type="InterPro" id="IPR001915">
    <property type="entry name" value="Peptidase_M48"/>
</dbReference>
<comment type="cofactor">
    <cofactor evidence="1">
        <name>Zn(2+)</name>
        <dbReference type="ChEBI" id="CHEBI:29105"/>
    </cofactor>
</comment>
<evidence type="ECO:0000256" key="1">
    <source>
        <dbReference type="ARBA" id="ARBA00001947"/>
    </source>
</evidence>
<evidence type="ECO:0000256" key="2">
    <source>
        <dbReference type="ARBA" id="ARBA00022670"/>
    </source>
</evidence>
<dbReference type="AlphaFoldDB" id="A0A3N1LX18"/>
<evidence type="ECO:0000256" key="6">
    <source>
        <dbReference type="ARBA" id="ARBA00023049"/>
    </source>
</evidence>
<evidence type="ECO:0000256" key="8">
    <source>
        <dbReference type="SAM" id="SignalP"/>
    </source>
</evidence>
<protein>
    <submittedName>
        <fullName evidence="10">Putative Zn-dependent protease</fullName>
    </submittedName>
</protein>
<dbReference type="PANTHER" id="PTHR22726">
    <property type="entry name" value="METALLOENDOPEPTIDASE OMA1"/>
    <property type="match status" value="1"/>
</dbReference>
<keyword evidence="2 10" id="KW-0645">Protease</keyword>
<evidence type="ECO:0000259" key="9">
    <source>
        <dbReference type="Pfam" id="PF01435"/>
    </source>
</evidence>
<evidence type="ECO:0000256" key="4">
    <source>
        <dbReference type="ARBA" id="ARBA00022801"/>
    </source>
</evidence>
<keyword evidence="11" id="KW-1185">Reference proteome</keyword>
<dbReference type="GO" id="GO:0051603">
    <property type="term" value="P:proteolysis involved in protein catabolic process"/>
    <property type="evidence" value="ECO:0007669"/>
    <property type="project" value="TreeGrafter"/>
</dbReference>
<dbReference type="InterPro" id="IPR051156">
    <property type="entry name" value="Mito/Outer_Membr_Metalloprot"/>
</dbReference>
<dbReference type="Pfam" id="PF01435">
    <property type="entry name" value="Peptidase_M48"/>
    <property type="match status" value="1"/>
</dbReference>
<evidence type="ECO:0000256" key="5">
    <source>
        <dbReference type="ARBA" id="ARBA00022833"/>
    </source>
</evidence>
<feature type="region of interest" description="Disordered" evidence="7">
    <location>
        <begin position="410"/>
        <end position="463"/>
    </location>
</feature>
<keyword evidence="4" id="KW-0378">Hydrolase</keyword>
<dbReference type="InterPro" id="IPR011990">
    <property type="entry name" value="TPR-like_helical_dom_sf"/>
</dbReference>
<dbReference type="Proteomes" id="UP000278222">
    <property type="component" value="Unassembled WGS sequence"/>
</dbReference>
<keyword evidence="3" id="KW-0479">Metal-binding</keyword>
<reference evidence="10 11" key="1">
    <citation type="submission" date="2018-11" db="EMBL/GenBank/DDBJ databases">
        <title>Genomic Encyclopedia of Type Strains, Phase IV (KMG-IV): sequencing the most valuable type-strain genomes for metagenomic binning, comparative biology and taxonomic classification.</title>
        <authorList>
            <person name="Goeker M."/>
        </authorList>
    </citation>
    <scope>NUCLEOTIDE SEQUENCE [LARGE SCALE GENOMIC DNA]</scope>
    <source>
        <strain evidence="10 11">DSM 5900</strain>
    </source>
</reference>